<gene>
    <name evidence="8" type="ORF">Tci_918393</name>
</gene>
<dbReference type="EMBL" id="BKCJ011673696">
    <property type="protein sequence ID" value="GFD46424.1"/>
    <property type="molecule type" value="Genomic_DNA"/>
</dbReference>
<dbReference type="InterPro" id="IPR000595">
    <property type="entry name" value="cNMP-bd_dom"/>
</dbReference>
<reference evidence="8" key="1">
    <citation type="journal article" date="2019" name="Sci. Rep.">
        <title>Draft genome of Tanacetum cinerariifolium, the natural source of mosquito coil.</title>
        <authorList>
            <person name="Yamashiro T."/>
            <person name="Shiraishi A."/>
            <person name="Satake H."/>
            <person name="Nakayama K."/>
        </authorList>
    </citation>
    <scope>NUCLEOTIDE SEQUENCE</scope>
</reference>
<sequence length="51" mass="5451">EDVILQNEAPTDFYVLVTGAAELIVTRNGVEHTVGEANKGELCGEIGVLCY</sequence>
<feature type="domain" description="Cyclic nucleotide-binding" evidence="7">
    <location>
        <begin position="1"/>
        <end position="51"/>
    </location>
</feature>
<evidence type="ECO:0000256" key="2">
    <source>
        <dbReference type="ARBA" id="ARBA00022826"/>
    </source>
</evidence>
<dbReference type="GO" id="GO:0005249">
    <property type="term" value="F:voltage-gated potassium channel activity"/>
    <property type="evidence" value="ECO:0007669"/>
    <property type="project" value="UniProtKB-UniRule"/>
</dbReference>
<dbReference type="InterPro" id="IPR045319">
    <property type="entry name" value="KAT/AKT"/>
</dbReference>
<dbReference type="PANTHER" id="PTHR45743">
    <property type="entry name" value="POTASSIUM CHANNEL AKT1"/>
    <property type="match status" value="1"/>
</dbReference>
<dbReference type="CDD" id="cd00038">
    <property type="entry name" value="CAP_ED"/>
    <property type="match status" value="1"/>
</dbReference>
<dbReference type="InterPro" id="IPR014710">
    <property type="entry name" value="RmlC-like_jellyroll"/>
</dbReference>
<dbReference type="InterPro" id="IPR018490">
    <property type="entry name" value="cNMP-bd_dom_sf"/>
</dbReference>
<protein>
    <recommendedName>
        <fullName evidence="6">Potassium channel</fullName>
    </recommendedName>
</protein>
<evidence type="ECO:0000256" key="5">
    <source>
        <dbReference type="ARBA" id="ARBA00023303"/>
    </source>
</evidence>
<feature type="non-terminal residue" evidence="8">
    <location>
        <position position="51"/>
    </location>
</feature>
<dbReference type="Pfam" id="PF00027">
    <property type="entry name" value="cNMP_binding"/>
    <property type="match status" value="1"/>
</dbReference>
<dbReference type="AlphaFoldDB" id="A0A699WPP1"/>
<dbReference type="PANTHER" id="PTHR45743:SF2">
    <property type="entry name" value="POTASSIUM CHANNEL AKT1"/>
    <property type="match status" value="1"/>
</dbReference>
<comment type="subcellular location">
    <subcellularLocation>
        <location evidence="6">Membrane</location>
        <topology evidence="6">Multi-pass membrane protein</topology>
    </subcellularLocation>
</comment>
<accession>A0A699WPP1</accession>
<feature type="non-terminal residue" evidence="8">
    <location>
        <position position="1"/>
    </location>
</feature>
<evidence type="ECO:0000256" key="3">
    <source>
        <dbReference type="ARBA" id="ARBA00022882"/>
    </source>
</evidence>
<dbReference type="SUPFAM" id="SSF51206">
    <property type="entry name" value="cAMP-binding domain-like"/>
    <property type="match status" value="1"/>
</dbReference>
<keyword evidence="6" id="KW-0406">Ion transport</keyword>
<organism evidence="8">
    <name type="scientific">Tanacetum cinerariifolium</name>
    <name type="common">Dalmatian daisy</name>
    <name type="synonym">Chrysanthemum cinerariifolium</name>
    <dbReference type="NCBI Taxonomy" id="118510"/>
    <lineage>
        <taxon>Eukaryota</taxon>
        <taxon>Viridiplantae</taxon>
        <taxon>Streptophyta</taxon>
        <taxon>Embryophyta</taxon>
        <taxon>Tracheophyta</taxon>
        <taxon>Spermatophyta</taxon>
        <taxon>Magnoliopsida</taxon>
        <taxon>eudicotyledons</taxon>
        <taxon>Gunneridae</taxon>
        <taxon>Pentapetalae</taxon>
        <taxon>asterids</taxon>
        <taxon>campanulids</taxon>
        <taxon>Asterales</taxon>
        <taxon>Asteraceae</taxon>
        <taxon>Asteroideae</taxon>
        <taxon>Anthemideae</taxon>
        <taxon>Anthemidinae</taxon>
        <taxon>Tanacetum</taxon>
    </lineage>
</organism>
<keyword evidence="5 6" id="KW-0407">Ion channel</keyword>
<comment type="caution">
    <text evidence="8">The sequence shown here is derived from an EMBL/GenBank/DDBJ whole genome shotgun (WGS) entry which is preliminary data.</text>
</comment>
<evidence type="ECO:0000256" key="1">
    <source>
        <dbReference type="ARBA" id="ARBA00022538"/>
    </source>
</evidence>
<dbReference type="Gene3D" id="2.60.120.10">
    <property type="entry name" value="Jelly Rolls"/>
    <property type="match status" value="1"/>
</dbReference>
<evidence type="ECO:0000256" key="6">
    <source>
        <dbReference type="RuleBase" id="RU369015"/>
    </source>
</evidence>
<name>A0A699WPP1_TANCI</name>
<evidence type="ECO:0000259" key="7">
    <source>
        <dbReference type="PROSITE" id="PS50042"/>
    </source>
</evidence>
<comment type="domain">
    <text evidence="6">The segment S4 is probably the voltage-sensor and is characterized by a series of positively charged amino acids. The pore-forming region H5 is enclosed by the transmembrane segments S5 and S6 in the Shaker-type (1P/6TM) and contains the GYGD signature motif which seems to be involved in potassium selectivity.</text>
</comment>
<comment type="subunit">
    <text evidence="6">The potassium channel is composed of a homo- or heterotetrameric complex of pore-forming subunits.</text>
</comment>
<evidence type="ECO:0000313" key="8">
    <source>
        <dbReference type="EMBL" id="GFD46424.1"/>
    </source>
</evidence>
<keyword evidence="4 6" id="KW-0630">Potassium</keyword>
<comment type="function">
    <text evidence="6">Potassium channel.</text>
</comment>
<keyword evidence="1 6" id="KW-0633">Potassium transport</keyword>
<keyword evidence="6" id="KW-0813">Transport</keyword>
<dbReference type="GO" id="GO:0034702">
    <property type="term" value="C:monoatomic ion channel complex"/>
    <property type="evidence" value="ECO:0007669"/>
    <property type="project" value="UniProtKB-KW"/>
</dbReference>
<dbReference type="PROSITE" id="PS50042">
    <property type="entry name" value="CNMP_BINDING_3"/>
    <property type="match status" value="1"/>
</dbReference>
<keyword evidence="2 6" id="KW-0631">Potassium channel</keyword>
<keyword evidence="3 6" id="KW-0851">Voltage-gated channel</keyword>
<evidence type="ECO:0000256" key="4">
    <source>
        <dbReference type="ARBA" id="ARBA00022958"/>
    </source>
</evidence>
<comment type="similarity">
    <text evidence="6">Belongs to the potassium channel family. Plant (TC 1.A.1.4) subfamily.</text>
</comment>
<proteinExistence type="inferred from homology"/>